<sequence>MQIRHVKTLMQAQPGIARPHAAVWSPNNKRLAVCDSGRFVNLFDESGERRDKFALKPAEPKGPRSFVVAGMAFSPDSVKIAVAQSDFILYVYRIGLEWGEKKSICNKFAHQVPVTAVVWPNGSQGSELLVFGGQDGKVKVGILKTNKSQTLFGHEAAVVSLATSTDGNQIISGHLDGAVFQYTFESEDGSPSSSRRLFQHSCVPYALSWGEHIAAAGQDCIVSFYDRTGHSMQSFDYKQTEDKEVTAAAFNPAGQTLAVACADKLRLFNFNLRSRKWEEGVVTPIHNAYSIPVLAWKCDGSRLTTGTITGAVDIFDACLRRYRLRNAFEFTYVSHNQVIVKRLSTGARIVLKSHMGYEIQRVNVHQDRYLVGHTTTTLLVGDLVSCKLSEIQWQLSGREKYVFDNQQVCMVFSAGELCLIEYGKNEVLGTCRTEETNMHRMSVRIHEVPVNDQGQPINDQPARKCIAYLIDRQTIQVDDLVSGIPLARFTHTFKIDWLELNHRANKLLFRDKQHQLFLFDLVTQNRATLLNYCSYVQWVPESDVVVAQNRVDLCVWYSIDNPDRVAVVPIKGEVEGIERGNGKTEVIVDEGVNTVAYGLDESLIEFGGAMEDRNYDKACDLLEQISLTPETEALWQQLAQAALQEMKLYIAERCFAALGDVAKAHSLNRINQLASDAAKASNGVTNGYDHYSVRAELCILNKEFRKSEQIYLDNGRVEDAMAMWDELNKFDESIQVAESRGHTDVANQRARFFAWLMETAQYEKAGELKEREGKFIDAINLFLRGGTPARAANVVNVNGVKPEQQQLEAIAAALFKAQIFEKAGDFFEKLNMNERALDAYKRGHVYSRAVEYAKRVFPDRVVSLEDSWGDHLVQQKQVDQAINHYIEAHQYLKAVQAAIGSRQWSKAATILENQCAGISNDATVRAYRQFAQHYEESRQLGDAEKFYIKAGAINEAVEMYNRNGMSDHMYRVAQRHLSQAQITELFVAQAKLLESRGDYANAERIFLKINEPDQAIVMYKKARDYTNMIRLVAAYRPDFLAKTHLALAGQFEKEGNFKLAEQHFVSGKDWGRAVNMYRDKDMWEDAVRVAKVHGGANAAKQVVLSRAMAVEAEEGVRLLLKFSLVDAGIDAALEGQKFDIALQWAHLALPAKLPYVYLKHAMYFEDQGDFRMAEDAFVKSGKPRESIDMYIHQHEFDSAMRVAENHDPSAIPTVCIAHARVCFQAGNHRDAETLLLRANSPDLLLKFYREARMFNDAQRIAREYCPEKLAEIAREVVSTTNDPLQGGAMAEDNGEYQLAIEQYLRASRDNCNDPNQLVAVWTRCVKLAQNHARHMLKDVLKTATAKMLDIGRAVEAGKCLEDCEDFKGAINMYVRGQKYELAEALAQRISPELVDYVKRARVQAAIEDGGATARDELDTLDQDAALKAHVQSNDWEKVMRLARQRGQEDTRIYAAMHVQYLLRSSDLDKALDVIAQDGMETKDFRFFETWQQMAALLVAALPNPNINITTFHDGLVQVVDSMRKSGQTDQEVARAEALRDVVHIYHMQKFYSERGFPEYALKNILALPRYAGIIPADKAYYDAGMAAKDAKEDSIAFMYLNRFLDLREKIEDGEPDSSNMDNVDFEVTDFPNKFQLPRQCTIAEGPAEEANKWVLAISIEKNLDPHLPTVKCPTHGVDMFEGALRSPSGAQYEPCAISGYPVLSNLRVRCKNCQRLANQEDWNKFMMQAKTCPWCKTAQSADFKMTN</sequence>
<gene>
    <name evidence="12" type="ORF">BSAL_19810</name>
</gene>
<dbReference type="Pfam" id="PF24762">
    <property type="entry name" value="TPR_IF140-IFT172"/>
    <property type="match status" value="1"/>
</dbReference>
<dbReference type="Proteomes" id="UP000051952">
    <property type="component" value="Unassembled WGS sequence"/>
</dbReference>
<name>A0A0S4JG97_BODSA</name>
<evidence type="ECO:0000256" key="5">
    <source>
        <dbReference type="ARBA" id="ARBA00022803"/>
    </source>
</evidence>
<dbReference type="Gene3D" id="1.25.40.470">
    <property type="match status" value="2"/>
</dbReference>
<dbReference type="InterPro" id="IPR056168">
    <property type="entry name" value="TPR_IF140/IFT172/WDR19"/>
</dbReference>
<dbReference type="GO" id="GO:0005930">
    <property type="term" value="C:axoneme"/>
    <property type="evidence" value="ECO:0007669"/>
    <property type="project" value="TreeGrafter"/>
</dbReference>
<accession>A0A0S4JG97</accession>
<dbReference type="SUPFAM" id="SSF50978">
    <property type="entry name" value="WD40 repeat-like"/>
    <property type="match status" value="1"/>
</dbReference>
<evidence type="ECO:0000256" key="4">
    <source>
        <dbReference type="ARBA" id="ARBA00022737"/>
    </source>
</evidence>
<dbReference type="InterPro" id="IPR036322">
    <property type="entry name" value="WD40_repeat_dom_sf"/>
</dbReference>
<evidence type="ECO:0000313" key="12">
    <source>
        <dbReference type="EMBL" id="CUG89196.1"/>
    </source>
</evidence>
<evidence type="ECO:0000259" key="11">
    <source>
        <dbReference type="Pfam" id="PF24762"/>
    </source>
</evidence>
<dbReference type="InterPro" id="IPR056157">
    <property type="entry name" value="TPR_IFT80_172_dom"/>
</dbReference>
<evidence type="ECO:0000256" key="1">
    <source>
        <dbReference type="ARBA" id="ARBA00004138"/>
    </source>
</evidence>
<dbReference type="OrthoDB" id="2186662at2759"/>
<dbReference type="PROSITE" id="PS50082">
    <property type="entry name" value="WD_REPEATS_2"/>
    <property type="match status" value="1"/>
</dbReference>
<feature type="domain" description="IFT80/172/WDR35 TPR" evidence="10">
    <location>
        <begin position="634"/>
        <end position="754"/>
    </location>
</feature>
<protein>
    <submittedName>
        <fullName evidence="12">WD40 repeat-containing protein, putative</fullName>
    </submittedName>
</protein>
<dbReference type="OMA" id="LKRTIWQ"/>
<dbReference type="GO" id="GO:0036064">
    <property type="term" value="C:ciliary basal body"/>
    <property type="evidence" value="ECO:0007669"/>
    <property type="project" value="TreeGrafter"/>
</dbReference>
<evidence type="ECO:0000259" key="10">
    <source>
        <dbReference type="Pfam" id="PF23387"/>
    </source>
</evidence>
<keyword evidence="13" id="KW-1185">Reference proteome</keyword>
<evidence type="ECO:0000256" key="9">
    <source>
        <dbReference type="PROSITE-ProRule" id="PRU00221"/>
    </source>
</evidence>
<keyword evidence="5" id="KW-0802">TPR repeat</keyword>
<dbReference type="VEuPathDB" id="TriTrypDB:BSAL_19810"/>
<feature type="repeat" description="WD" evidence="9">
    <location>
        <begin position="151"/>
        <end position="192"/>
    </location>
</feature>
<keyword evidence="2" id="KW-0217">Developmental protein</keyword>
<proteinExistence type="inferred from homology"/>
<evidence type="ECO:0000313" key="13">
    <source>
        <dbReference type="Proteomes" id="UP000051952"/>
    </source>
</evidence>
<dbReference type="GO" id="GO:0042073">
    <property type="term" value="P:intraciliary transport"/>
    <property type="evidence" value="ECO:0007669"/>
    <property type="project" value="TreeGrafter"/>
</dbReference>
<dbReference type="InterPro" id="IPR015943">
    <property type="entry name" value="WD40/YVTN_repeat-like_dom_sf"/>
</dbReference>
<dbReference type="Pfam" id="PF00400">
    <property type="entry name" value="WD40"/>
    <property type="match status" value="1"/>
</dbReference>
<organism evidence="12 13">
    <name type="scientific">Bodo saltans</name>
    <name type="common">Flagellated protozoan</name>
    <dbReference type="NCBI Taxonomy" id="75058"/>
    <lineage>
        <taxon>Eukaryota</taxon>
        <taxon>Discoba</taxon>
        <taxon>Euglenozoa</taxon>
        <taxon>Kinetoplastea</taxon>
        <taxon>Metakinetoplastina</taxon>
        <taxon>Eubodonida</taxon>
        <taxon>Bodonidae</taxon>
        <taxon>Bodo</taxon>
    </lineage>
</organism>
<comment type="subcellular location">
    <subcellularLocation>
        <location evidence="1">Cell projection</location>
        <location evidence="1">Cilium</location>
    </subcellularLocation>
</comment>
<keyword evidence="3 9" id="KW-0853">WD repeat</keyword>
<dbReference type="EMBL" id="CYKH01001711">
    <property type="protein sequence ID" value="CUG89196.1"/>
    <property type="molecule type" value="Genomic_DNA"/>
</dbReference>
<dbReference type="FunFam" id="1.25.40.470:FF:000022">
    <property type="entry name" value="Intraflagellar transport protein 172"/>
    <property type="match status" value="1"/>
</dbReference>
<dbReference type="GO" id="GO:0030992">
    <property type="term" value="C:intraciliary transport particle B"/>
    <property type="evidence" value="ECO:0007669"/>
    <property type="project" value="TreeGrafter"/>
</dbReference>
<dbReference type="PANTHER" id="PTHR15722:SF2">
    <property type="entry name" value="INTRAFLAGELLAR TRANSPORT PROTEIN 172 HOMOLOG"/>
    <property type="match status" value="1"/>
</dbReference>
<keyword evidence="7" id="KW-0966">Cell projection</keyword>
<keyword evidence="6" id="KW-0969">Cilium</keyword>
<dbReference type="SMART" id="SM00320">
    <property type="entry name" value="WD40"/>
    <property type="match status" value="6"/>
</dbReference>
<dbReference type="InterPro" id="IPR001680">
    <property type="entry name" value="WD40_rpt"/>
</dbReference>
<evidence type="ECO:0000256" key="2">
    <source>
        <dbReference type="ARBA" id="ARBA00022473"/>
    </source>
</evidence>
<evidence type="ECO:0000256" key="8">
    <source>
        <dbReference type="ARBA" id="ARBA00038130"/>
    </source>
</evidence>
<dbReference type="Pfam" id="PF23387">
    <property type="entry name" value="TPR_IFT80_172"/>
    <property type="match status" value="1"/>
</dbReference>
<reference evidence="13" key="1">
    <citation type="submission" date="2015-09" db="EMBL/GenBank/DDBJ databases">
        <authorList>
            <consortium name="Pathogen Informatics"/>
        </authorList>
    </citation>
    <scope>NUCLEOTIDE SEQUENCE [LARGE SCALE GENOMIC DNA]</scope>
    <source>
        <strain evidence="13">Lake Konstanz</strain>
    </source>
</reference>
<evidence type="ECO:0000256" key="7">
    <source>
        <dbReference type="ARBA" id="ARBA00023273"/>
    </source>
</evidence>
<evidence type="ECO:0000256" key="3">
    <source>
        <dbReference type="ARBA" id="ARBA00022574"/>
    </source>
</evidence>
<keyword evidence="4" id="KW-0677">Repeat</keyword>
<dbReference type="PANTHER" id="PTHR15722">
    <property type="entry name" value="IFT140/172-RELATED"/>
    <property type="match status" value="1"/>
</dbReference>
<evidence type="ECO:0000256" key="6">
    <source>
        <dbReference type="ARBA" id="ARBA00023069"/>
    </source>
</evidence>
<feature type="domain" description="IF140/IFT172/WDR19 TPR" evidence="11">
    <location>
        <begin position="1010"/>
        <end position="1203"/>
    </location>
</feature>
<comment type="similarity">
    <text evidence="8">Belongs to the IFT172 family.</text>
</comment>
<dbReference type="Gene3D" id="2.130.10.10">
    <property type="entry name" value="YVTN repeat-like/Quinoprotein amine dehydrogenase"/>
    <property type="match status" value="1"/>
</dbReference>